<dbReference type="Proteomes" id="UP000814033">
    <property type="component" value="Unassembled WGS sequence"/>
</dbReference>
<sequence>MTLARQADFKGKRTIGVLTKPDVIGKGSRSRDLWINVIEGRKRPLMHGYFCTRQPDDDEREKGITVEDAREHEEHTSLQKPRGPNPLKSGSEFGTSRTPLSTIEFKPMQSSLITNLFEQFNDHVRGNEGHTAMIQGNRFKKQIRGTAPTYISFLKKEYPGVLRNDAMRTSDSEDVEKPAVRKDGLSRQRKRSVPEDESANESQPKKHKASDGRKVDHRAVAGSSQPQRRPTVVQGDRSKDVSSGTKPKPSDESSDEEEELSEGNNVEFS</sequence>
<keyword evidence="2" id="KW-1185">Reference proteome</keyword>
<evidence type="ECO:0000313" key="2">
    <source>
        <dbReference type="Proteomes" id="UP000814033"/>
    </source>
</evidence>
<name>A0ACB8R6B5_9AGAM</name>
<evidence type="ECO:0000313" key="1">
    <source>
        <dbReference type="EMBL" id="KAI0039467.1"/>
    </source>
</evidence>
<gene>
    <name evidence="1" type="ORF">FA95DRAFT_1612547</name>
</gene>
<protein>
    <submittedName>
        <fullName evidence="1">Uncharacterized protein</fullName>
    </submittedName>
</protein>
<reference evidence="1" key="2">
    <citation type="journal article" date="2022" name="New Phytol.">
        <title>Evolutionary transition to the ectomycorrhizal habit in the genomes of a hyperdiverse lineage of mushroom-forming fungi.</title>
        <authorList>
            <person name="Looney B."/>
            <person name="Miyauchi S."/>
            <person name="Morin E."/>
            <person name="Drula E."/>
            <person name="Courty P.E."/>
            <person name="Kohler A."/>
            <person name="Kuo A."/>
            <person name="LaButti K."/>
            <person name="Pangilinan J."/>
            <person name="Lipzen A."/>
            <person name="Riley R."/>
            <person name="Andreopoulos W."/>
            <person name="He G."/>
            <person name="Johnson J."/>
            <person name="Nolan M."/>
            <person name="Tritt A."/>
            <person name="Barry K.W."/>
            <person name="Grigoriev I.V."/>
            <person name="Nagy L.G."/>
            <person name="Hibbett D."/>
            <person name="Henrissat B."/>
            <person name="Matheny P.B."/>
            <person name="Labbe J."/>
            <person name="Martin F.M."/>
        </authorList>
    </citation>
    <scope>NUCLEOTIDE SEQUENCE</scope>
    <source>
        <strain evidence="1">FP105234-sp</strain>
    </source>
</reference>
<comment type="caution">
    <text evidence="1">The sequence shown here is derived from an EMBL/GenBank/DDBJ whole genome shotgun (WGS) entry which is preliminary data.</text>
</comment>
<reference evidence="1" key="1">
    <citation type="submission" date="2021-02" db="EMBL/GenBank/DDBJ databases">
        <authorList>
            <consortium name="DOE Joint Genome Institute"/>
            <person name="Ahrendt S."/>
            <person name="Looney B.P."/>
            <person name="Miyauchi S."/>
            <person name="Morin E."/>
            <person name="Drula E."/>
            <person name="Courty P.E."/>
            <person name="Chicoki N."/>
            <person name="Fauchery L."/>
            <person name="Kohler A."/>
            <person name="Kuo A."/>
            <person name="Labutti K."/>
            <person name="Pangilinan J."/>
            <person name="Lipzen A."/>
            <person name="Riley R."/>
            <person name="Andreopoulos W."/>
            <person name="He G."/>
            <person name="Johnson J."/>
            <person name="Barry K.W."/>
            <person name="Grigoriev I.V."/>
            <person name="Nagy L."/>
            <person name="Hibbett D."/>
            <person name="Henrissat B."/>
            <person name="Matheny P.B."/>
            <person name="Labbe J."/>
            <person name="Martin F."/>
        </authorList>
    </citation>
    <scope>NUCLEOTIDE SEQUENCE</scope>
    <source>
        <strain evidence="1">FP105234-sp</strain>
    </source>
</reference>
<organism evidence="1 2">
    <name type="scientific">Auriscalpium vulgare</name>
    <dbReference type="NCBI Taxonomy" id="40419"/>
    <lineage>
        <taxon>Eukaryota</taxon>
        <taxon>Fungi</taxon>
        <taxon>Dikarya</taxon>
        <taxon>Basidiomycota</taxon>
        <taxon>Agaricomycotina</taxon>
        <taxon>Agaricomycetes</taxon>
        <taxon>Russulales</taxon>
        <taxon>Auriscalpiaceae</taxon>
        <taxon>Auriscalpium</taxon>
    </lineage>
</organism>
<proteinExistence type="predicted"/>
<accession>A0ACB8R6B5</accession>
<dbReference type="EMBL" id="MU276301">
    <property type="protein sequence ID" value="KAI0039467.1"/>
    <property type="molecule type" value="Genomic_DNA"/>
</dbReference>